<dbReference type="EMBL" id="KN817520">
    <property type="protein sequence ID" value="KJA28886.1"/>
    <property type="molecule type" value="Genomic_DNA"/>
</dbReference>
<keyword evidence="2" id="KW-1185">Reference proteome</keyword>
<gene>
    <name evidence="1" type="ORF">HYPSUDRAFT_33306</name>
</gene>
<evidence type="ECO:0000313" key="2">
    <source>
        <dbReference type="Proteomes" id="UP000054270"/>
    </source>
</evidence>
<name>A0A0D2PKF6_HYPSF</name>
<dbReference type="AlphaFoldDB" id="A0A0D2PKF6"/>
<reference evidence="2" key="1">
    <citation type="submission" date="2014-04" db="EMBL/GenBank/DDBJ databases">
        <title>Evolutionary Origins and Diversification of the Mycorrhizal Mutualists.</title>
        <authorList>
            <consortium name="DOE Joint Genome Institute"/>
            <consortium name="Mycorrhizal Genomics Consortium"/>
            <person name="Kohler A."/>
            <person name="Kuo A."/>
            <person name="Nagy L.G."/>
            <person name="Floudas D."/>
            <person name="Copeland A."/>
            <person name="Barry K.W."/>
            <person name="Cichocki N."/>
            <person name="Veneault-Fourrey C."/>
            <person name="LaButti K."/>
            <person name="Lindquist E.A."/>
            <person name="Lipzen A."/>
            <person name="Lundell T."/>
            <person name="Morin E."/>
            <person name="Murat C."/>
            <person name="Riley R."/>
            <person name="Ohm R."/>
            <person name="Sun H."/>
            <person name="Tunlid A."/>
            <person name="Henrissat B."/>
            <person name="Grigoriev I.V."/>
            <person name="Hibbett D.S."/>
            <person name="Martin F."/>
        </authorList>
    </citation>
    <scope>NUCLEOTIDE SEQUENCE [LARGE SCALE GENOMIC DNA]</scope>
    <source>
        <strain evidence="2">FD-334 SS-4</strain>
    </source>
</reference>
<protein>
    <submittedName>
        <fullName evidence="1">Uncharacterized protein</fullName>
    </submittedName>
</protein>
<proteinExistence type="predicted"/>
<dbReference type="Proteomes" id="UP000054270">
    <property type="component" value="Unassembled WGS sequence"/>
</dbReference>
<organism evidence="1 2">
    <name type="scientific">Hypholoma sublateritium (strain FD-334 SS-4)</name>
    <dbReference type="NCBI Taxonomy" id="945553"/>
    <lineage>
        <taxon>Eukaryota</taxon>
        <taxon>Fungi</taxon>
        <taxon>Dikarya</taxon>
        <taxon>Basidiomycota</taxon>
        <taxon>Agaricomycotina</taxon>
        <taxon>Agaricomycetes</taxon>
        <taxon>Agaricomycetidae</taxon>
        <taxon>Agaricales</taxon>
        <taxon>Agaricineae</taxon>
        <taxon>Strophariaceae</taxon>
        <taxon>Hypholoma</taxon>
    </lineage>
</organism>
<dbReference type="SUPFAM" id="SSF52047">
    <property type="entry name" value="RNI-like"/>
    <property type="match status" value="1"/>
</dbReference>
<dbReference type="OrthoDB" id="3038759at2759"/>
<sequence>MGSVMQTKASSPYTNQKESQNSFLSCFAQPILVASMPGFQEIDLDPQTSDAREIENEISKLERMVYAIDLNVSSTQRSLEGIYKLKCKTEPRVANLSHPHKPSLLHRARSLFDRISRRTVSTPVIEISNFSLLGDLNDALHHTESALESLIRERHLLATDLKHRQTELIRRSGKLPVELWAKIFLLCLPDEEFVTPNPQQAPLLLCQICTHWRRVAVGTPLLWNTLSIRTSWRRRIWKSSLECWLSRSENACLYLTISTPTFMDDGCFDHHVLKTIIATADRWYHLRLNLPSNLLRALLKNHMPRLQTLEFSSAEHIISLNLQPCHVPKLKTISSLTKAIYLQHLFLPWAQLTHVSSQCWLNISQHIEVLSNCPNLQSYTMSLIHTDRPWHQDVRKVVHQKLHILHITSFIENTTAPTVDLTLLQLPNLADLTLIIPKECPGYGVVSWPKAEILSLIQRSSCLLSKLRFRGMFITDEDMQSAKKAIPLPTVIDFQYSWSYTTQ</sequence>
<accession>A0A0D2PKF6</accession>
<dbReference type="STRING" id="945553.A0A0D2PKF6"/>
<evidence type="ECO:0000313" key="1">
    <source>
        <dbReference type="EMBL" id="KJA28886.1"/>
    </source>
</evidence>